<dbReference type="InterPro" id="IPR002843">
    <property type="entry name" value="ATPase_V0-cplx_csu/dsu"/>
</dbReference>
<gene>
    <name evidence="3" type="ORF">QQA45_05580</name>
</gene>
<dbReference type="RefSeq" id="WP_285153203.1">
    <property type="nucleotide sequence ID" value="NZ_JASSPP010000009.1"/>
</dbReference>
<evidence type="ECO:0000313" key="4">
    <source>
        <dbReference type="Proteomes" id="UP001225134"/>
    </source>
</evidence>
<dbReference type="InterPro" id="IPR044911">
    <property type="entry name" value="V-type_ATPase_csu/dsu_dom_3"/>
</dbReference>
<evidence type="ECO:0000313" key="3">
    <source>
        <dbReference type="EMBL" id="MDK9580969.1"/>
    </source>
</evidence>
<evidence type="ECO:0000256" key="1">
    <source>
        <dbReference type="ARBA" id="ARBA00022448"/>
    </source>
</evidence>
<keyword evidence="2" id="KW-0406">Ion transport</keyword>
<dbReference type="SUPFAM" id="SSF103486">
    <property type="entry name" value="V-type ATP synthase subunit C"/>
    <property type="match status" value="1"/>
</dbReference>
<dbReference type="InterPro" id="IPR050873">
    <property type="entry name" value="V-ATPase_V0D/AC39_subunit"/>
</dbReference>
<organism evidence="3 4">
    <name type="scientific">Sneathia sanguinegens</name>
    <dbReference type="NCBI Taxonomy" id="40543"/>
    <lineage>
        <taxon>Bacteria</taxon>
        <taxon>Fusobacteriati</taxon>
        <taxon>Fusobacteriota</taxon>
        <taxon>Fusobacteriia</taxon>
        <taxon>Fusobacteriales</taxon>
        <taxon>Leptotrichiaceae</taxon>
        <taxon>Sneathia</taxon>
    </lineage>
</organism>
<keyword evidence="4" id="KW-1185">Reference proteome</keyword>
<dbReference type="PANTHER" id="PTHR38682:SF1">
    <property type="entry name" value="V-TYPE ATP SYNTHASE SUBUNIT C"/>
    <property type="match status" value="1"/>
</dbReference>
<dbReference type="InterPro" id="IPR036079">
    <property type="entry name" value="ATPase_csu/dsu_sf"/>
</dbReference>
<keyword evidence="1" id="KW-0813">Transport</keyword>
<name>A0ABT7HKB4_9FUSO</name>
<dbReference type="Gene3D" id="1.10.132.50">
    <property type="entry name" value="ATP synthase (C/AC39) subunit, domain 3"/>
    <property type="match status" value="2"/>
</dbReference>
<accession>A0ABT7HKB4</accession>
<dbReference type="EMBL" id="JASSPP010000009">
    <property type="protein sequence ID" value="MDK9580969.1"/>
    <property type="molecule type" value="Genomic_DNA"/>
</dbReference>
<dbReference type="Proteomes" id="UP001225134">
    <property type="component" value="Unassembled WGS sequence"/>
</dbReference>
<evidence type="ECO:0000256" key="2">
    <source>
        <dbReference type="ARBA" id="ARBA00023065"/>
    </source>
</evidence>
<dbReference type="Pfam" id="PF01992">
    <property type="entry name" value="vATP-synt_AC39"/>
    <property type="match status" value="1"/>
</dbReference>
<protein>
    <submittedName>
        <fullName evidence="3">V-type ATPase subunit</fullName>
    </submittedName>
</protein>
<proteinExistence type="predicted"/>
<comment type="caution">
    <text evidence="3">The sequence shown here is derived from an EMBL/GenBank/DDBJ whole genome shotgun (WGS) entry which is preliminary data.</text>
</comment>
<dbReference type="PANTHER" id="PTHR38682">
    <property type="entry name" value="V-TYPE ATP SYNTHASE SUBUNIT C"/>
    <property type="match status" value="1"/>
</dbReference>
<sequence>MIDRMEYVQTAAIVKVQEKQLLSKSKLNRMIESENISEIYKILSETAYSKAMINTNSEHDFEDILAKELEKVYAFSRELAKDAQDCVTILQLRYIYQNLKMKLKNYIKEGKNQEIDEEYMSDYMEALKEYEKNKDVQSAVILLDRLYFSRLKKLCSKMGLEILDKYYNLAIKSYNLLTFLRLKNQKRSYKYAEACIIDDEELLRIYEGDSNYIQTLEKYFDNKKLWSAYSKTKKISSIEKELENMLVNLMKEYKNVNYGIEPIITYILAKEYEIKALRLIITAKINKIPNNIIKERMREIYV</sequence>
<reference evidence="3 4" key="1">
    <citation type="submission" date="2023-06" db="EMBL/GenBank/DDBJ databases">
        <title>Antibody response to the Sneathia vaginalis cytopathogenic toxin A during pregnancy.</title>
        <authorList>
            <person name="Mccoy Z.T."/>
            <person name="Serrano M.G."/>
            <person name="Spaine K."/>
            <person name="Edwards D.J."/>
            <person name="Buck G.A."/>
            <person name="Jefferson K."/>
        </authorList>
    </citation>
    <scope>NUCLEOTIDE SEQUENCE [LARGE SCALE GENOMIC DNA]</scope>
    <source>
        <strain evidence="3 4">CCUG 42621</strain>
    </source>
</reference>